<feature type="transmembrane region" description="Helical" evidence="1">
    <location>
        <begin position="179"/>
        <end position="203"/>
    </location>
</feature>
<evidence type="ECO:0000313" key="2">
    <source>
        <dbReference type="EMBL" id="MCA6074889.1"/>
    </source>
</evidence>
<dbReference type="Pfam" id="PF02447">
    <property type="entry name" value="GntP_permease"/>
    <property type="match status" value="1"/>
</dbReference>
<name>A0A9X1L0P2_9BACT</name>
<proteinExistence type="predicted"/>
<keyword evidence="5" id="KW-1185">Reference proteome</keyword>
<dbReference type="EMBL" id="JAIXNE010000004">
    <property type="protein sequence ID" value="MCA6077194.1"/>
    <property type="molecule type" value="Genomic_DNA"/>
</dbReference>
<feature type="transmembrane region" description="Helical" evidence="1">
    <location>
        <begin position="288"/>
        <end position="308"/>
    </location>
</feature>
<organism evidence="3 5">
    <name type="scientific">Fulvivirga sedimenti</name>
    <dbReference type="NCBI Taxonomy" id="2879465"/>
    <lineage>
        <taxon>Bacteria</taxon>
        <taxon>Pseudomonadati</taxon>
        <taxon>Bacteroidota</taxon>
        <taxon>Cytophagia</taxon>
        <taxon>Cytophagales</taxon>
        <taxon>Fulvivirgaceae</taxon>
        <taxon>Fulvivirga</taxon>
    </lineage>
</organism>
<sequence>MSPIIEILLLLAGVVAGIILSISVFRLHPAIALGLAAIITGFVLGFDIPTIMNALYSGFRNVVLGVGIVIILGAVLGTLMEHSGAMDTIISYVLRIFGRDRPLTSLSVLGLVVGIPVFCDSGFIILSRVANGMADQNGIKRRYTAMALAGGLYTAHTLIPPTPGPVAAAGNLGMGGELGLVLGSGLLVSIPILLVLIMGTTWLSRNHRQQTIGHPENLVPHAALLLPVLAAMILISLGSVASALHEGELPLWMSIVVHPVTALFIGTMIAWFQIGVEKRKFTLWKKGTADALPIVLITGMGGAFGQVLKESSLSTSLSETFITSGGTFAHLLLIGFTGALIIKTAQGSSTAAIVITSSILFPLTGGLSGWETALLISAIGSGAMAISHANDSYFWVVSKFSDLSVRESYQYFSVLTLVLGLTGFVSCWILSLI</sequence>
<feature type="transmembrane region" description="Helical" evidence="1">
    <location>
        <begin position="62"/>
        <end position="80"/>
    </location>
</feature>
<keyword evidence="1" id="KW-0812">Transmembrane</keyword>
<evidence type="ECO:0000256" key="1">
    <source>
        <dbReference type="SAM" id="Phobius"/>
    </source>
</evidence>
<dbReference type="GO" id="GO:0015128">
    <property type="term" value="F:gluconate transmembrane transporter activity"/>
    <property type="evidence" value="ECO:0007669"/>
    <property type="project" value="InterPro"/>
</dbReference>
<dbReference type="PANTHER" id="PTHR30354:SF11">
    <property type="entry name" value="PERMEASE"/>
    <property type="match status" value="1"/>
</dbReference>
<dbReference type="EMBL" id="JAIXNE010000003">
    <property type="protein sequence ID" value="MCA6076066.1"/>
    <property type="molecule type" value="Genomic_DNA"/>
</dbReference>
<protein>
    <submittedName>
        <fullName evidence="3">GntP family permease</fullName>
    </submittedName>
</protein>
<feature type="transmembrane region" description="Helical" evidence="1">
    <location>
        <begin position="349"/>
        <end position="367"/>
    </location>
</feature>
<keyword evidence="1" id="KW-0472">Membrane</keyword>
<evidence type="ECO:0000313" key="5">
    <source>
        <dbReference type="Proteomes" id="UP001139409"/>
    </source>
</evidence>
<dbReference type="AlphaFoldDB" id="A0A9X1L0P2"/>
<keyword evidence="1" id="KW-1133">Transmembrane helix</keyword>
<dbReference type="GO" id="GO:0005886">
    <property type="term" value="C:plasma membrane"/>
    <property type="evidence" value="ECO:0007669"/>
    <property type="project" value="TreeGrafter"/>
</dbReference>
<evidence type="ECO:0000313" key="3">
    <source>
        <dbReference type="EMBL" id="MCA6076066.1"/>
    </source>
</evidence>
<feature type="transmembrane region" description="Helical" evidence="1">
    <location>
        <begin position="224"/>
        <end position="245"/>
    </location>
</feature>
<dbReference type="PANTHER" id="PTHR30354">
    <property type="entry name" value="GNT FAMILY GLUCONATE TRANSPORTER"/>
    <property type="match status" value="1"/>
</dbReference>
<feature type="transmembrane region" description="Helical" evidence="1">
    <location>
        <begin position="31"/>
        <end position="50"/>
    </location>
</feature>
<evidence type="ECO:0000313" key="4">
    <source>
        <dbReference type="EMBL" id="MCA6077194.1"/>
    </source>
</evidence>
<feature type="transmembrane region" description="Helical" evidence="1">
    <location>
        <begin position="142"/>
        <end position="159"/>
    </location>
</feature>
<feature type="transmembrane region" description="Helical" evidence="1">
    <location>
        <begin position="320"/>
        <end position="342"/>
    </location>
</feature>
<dbReference type="EMBL" id="JAIXNE010000002">
    <property type="protein sequence ID" value="MCA6074889.1"/>
    <property type="molecule type" value="Genomic_DNA"/>
</dbReference>
<feature type="transmembrane region" description="Helical" evidence="1">
    <location>
        <begin position="251"/>
        <end position="276"/>
    </location>
</feature>
<feature type="transmembrane region" description="Helical" evidence="1">
    <location>
        <begin position="409"/>
        <end position="431"/>
    </location>
</feature>
<reference evidence="3" key="1">
    <citation type="submission" date="2021-09" db="EMBL/GenBank/DDBJ databases">
        <title>Fulvivirga sp. isolated from coastal sediment.</title>
        <authorList>
            <person name="Yu H."/>
        </authorList>
    </citation>
    <scope>NUCLEOTIDE SEQUENCE</scope>
    <source>
        <strain evidence="3">1062</strain>
    </source>
</reference>
<accession>A0A9X1L0P2</accession>
<gene>
    <name evidence="2" type="ORF">LDX50_08410</name>
    <name evidence="3" type="ORF">LDX50_14380</name>
    <name evidence="4" type="ORF">LDX50_20100</name>
</gene>
<dbReference type="Proteomes" id="UP001139409">
    <property type="component" value="Unassembled WGS sequence"/>
</dbReference>
<dbReference type="RefSeq" id="WP_225697999.1">
    <property type="nucleotide sequence ID" value="NZ_JAIXNE010000002.1"/>
</dbReference>
<feature type="transmembrane region" description="Helical" evidence="1">
    <location>
        <begin position="7"/>
        <end position="25"/>
    </location>
</feature>
<comment type="caution">
    <text evidence="3">The sequence shown here is derived from an EMBL/GenBank/DDBJ whole genome shotgun (WGS) entry which is preliminary data.</text>
</comment>
<feature type="transmembrane region" description="Helical" evidence="1">
    <location>
        <begin position="108"/>
        <end position="130"/>
    </location>
</feature>
<dbReference type="InterPro" id="IPR003474">
    <property type="entry name" value="Glcn_transporter"/>
</dbReference>